<reference evidence="1 2" key="1">
    <citation type="journal article" date="2015" name="Genome Announc.">
        <title>Expanding the biotechnology potential of lactobacilli through comparative genomics of 213 strains and associated genera.</title>
        <authorList>
            <person name="Sun Z."/>
            <person name="Harris H.M."/>
            <person name="McCann A."/>
            <person name="Guo C."/>
            <person name="Argimon S."/>
            <person name="Zhang W."/>
            <person name="Yang X."/>
            <person name="Jeffery I.B."/>
            <person name="Cooney J.C."/>
            <person name="Kagawa T.F."/>
            <person name="Liu W."/>
            <person name="Song Y."/>
            <person name="Salvetti E."/>
            <person name="Wrobel A."/>
            <person name="Rasinkangas P."/>
            <person name="Parkhill J."/>
            <person name="Rea M.C."/>
            <person name="O'Sullivan O."/>
            <person name="Ritari J."/>
            <person name="Douillard F.P."/>
            <person name="Paul Ross R."/>
            <person name="Yang R."/>
            <person name="Briner A.E."/>
            <person name="Felis G.E."/>
            <person name="de Vos W.M."/>
            <person name="Barrangou R."/>
            <person name="Klaenhammer T.R."/>
            <person name="Caufield P.W."/>
            <person name="Cui Y."/>
            <person name="Zhang H."/>
            <person name="O'Toole P.W."/>
        </authorList>
    </citation>
    <scope>NUCLEOTIDE SEQUENCE [LARGE SCALE GENOMIC DNA]</scope>
    <source>
        <strain evidence="1 2">DSM 20001</strain>
    </source>
</reference>
<evidence type="ECO:0000313" key="2">
    <source>
        <dbReference type="Proteomes" id="UP000051181"/>
    </source>
</evidence>
<accession>A0A0R1F3V9</accession>
<dbReference type="GO" id="GO:0005829">
    <property type="term" value="C:cytosol"/>
    <property type="evidence" value="ECO:0007669"/>
    <property type="project" value="TreeGrafter"/>
</dbReference>
<comment type="caution">
    <text evidence="1">The sequence shown here is derived from an EMBL/GenBank/DDBJ whole genome shotgun (WGS) entry which is preliminary data.</text>
</comment>
<dbReference type="EMBL" id="AZCN01000060">
    <property type="protein sequence ID" value="KRK14979.1"/>
    <property type="molecule type" value="Genomic_DNA"/>
</dbReference>
<dbReference type="GO" id="GO:0016791">
    <property type="term" value="F:phosphatase activity"/>
    <property type="evidence" value="ECO:0007669"/>
    <property type="project" value="TreeGrafter"/>
</dbReference>
<dbReference type="InterPro" id="IPR000150">
    <property type="entry name" value="Cof"/>
</dbReference>
<dbReference type="GeneID" id="65915779"/>
<dbReference type="PANTHER" id="PTHR10000">
    <property type="entry name" value="PHOSPHOSERINE PHOSPHATASE"/>
    <property type="match status" value="1"/>
</dbReference>
<protein>
    <submittedName>
        <fullName evidence="1">Cof-like hydrolase</fullName>
    </submittedName>
</protein>
<proteinExistence type="predicted"/>
<gene>
    <name evidence="1" type="ORF">FD22_GL002001</name>
</gene>
<dbReference type="GO" id="GO:0000287">
    <property type="term" value="F:magnesium ion binding"/>
    <property type="evidence" value="ECO:0007669"/>
    <property type="project" value="TreeGrafter"/>
</dbReference>
<dbReference type="SFLD" id="SFLDG01140">
    <property type="entry name" value="C2.B:_Phosphomannomutase_and_P"/>
    <property type="match status" value="1"/>
</dbReference>
<dbReference type="RefSeq" id="WP_003678101.1">
    <property type="nucleotide sequence ID" value="NZ_AZCN01000060.1"/>
</dbReference>
<dbReference type="PATRIC" id="fig|913848.6.peg.2043"/>
<dbReference type="Proteomes" id="UP000051181">
    <property type="component" value="Unassembled WGS sequence"/>
</dbReference>
<dbReference type="eggNOG" id="COG0561">
    <property type="taxonomic scope" value="Bacteria"/>
</dbReference>
<keyword evidence="1" id="KW-0378">Hydrolase</keyword>
<dbReference type="PANTHER" id="PTHR10000:SF25">
    <property type="entry name" value="PHOSPHATASE YKRA-RELATED"/>
    <property type="match status" value="1"/>
</dbReference>
<organism evidence="1 2">
    <name type="scientific">Loigolactobacillus coryniformis subsp. coryniformis KCTC 3167 = DSM 20001</name>
    <dbReference type="NCBI Taxonomy" id="913848"/>
    <lineage>
        <taxon>Bacteria</taxon>
        <taxon>Bacillati</taxon>
        <taxon>Bacillota</taxon>
        <taxon>Bacilli</taxon>
        <taxon>Lactobacillales</taxon>
        <taxon>Lactobacillaceae</taxon>
        <taxon>Loigolactobacillus</taxon>
    </lineage>
</organism>
<dbReference type="SFLD" id="SFLDS00003">
    <property type="entry name" value="Haloacid_Dehalogenase"/>
    <property type="match status" value="1"/>
</dbReference>
<evidence type="ECO:0000313" key="1">
    <source>
        <dbReference type="EMBL" id="KRK14979.1"/>
    </source>
</evidence>
<name>A0A0R1F3V9_9LACO</name>
<dbReference type="InterPro" id="IPR023214">
    <property type="entry name" value="HAD_sf"/>
</dbReference>
<dbReference type="AlphaFoldDB" id="A0A0R1F3V9"/>
<dbReference type="Pfam" id="PF08282">
    <property type="entry name" value="Hydrolase_3"/>
    <property type="match status" value="1"/>
</dbReference>
<sequence>MYKAVVFFDLDGTLFDNDKQVTPASIKAIAQLKANNILPVIATGRSLFEITDTLAQAGIDSCVCADGSYIQVAGRPLKTEYLKTADITAITEYAQKTNLAVSYYNPNGFVVSHENKLVRANYHELKERITVAPEAYLTTKVNMLFVFSQETDKQDDVYRKQFDGTFSFYRNNWRGLDVVKYGVSKRSGIEYLLNHTDLEHVPTYGFGDFYNDLPMFDVVKTPIAMGNAVPEMKAKAAWVTTSNMDDGIVNGLKHYNLI</sequence>
<dbReference type="InterPro" id="IPR006379">
    <property type="entry name" value="HAD-SF_hydro_IIB"/>
</dbReference>
<dbReference type="Gene3D" id="3.40.50.1000">
    <property type="entry name" value="HAD superfamily/HAD-like"/>
    <property type="match status" value="1"/>
</dbReference>
<dbReference type="NCBIfam" id="TIGR01484">
    <property type="entry name" value="HAD-SF-IIB"/>
    <property type="match status" value="1"/>
</dbReference>
<dbReference type="Gene3D" id="3.30.1240.10">
    <property type="match status" value="1"/>
</dbReference>
<dbReference type="SUPFAM" id="SSF56784">
    <property type="entry name" value="HAD-like"/>
    <property type="match status" value="1"/>
</dbReference>
<dbReference type="NCBIfam" id="TIGR00099">
    <property type="entry name" value="Cof-subfamily"/>
    <property type="match status" value="1"/>
</dbReference>
<dbReference type="InterPro" id="IPR036412">
    <property type="entry name" value="HAD-like_sf"/>
</dbReference>